<dbReference type="InterPro" id="IPR004843">
    <property type="entry name" value="Calcineurin-like_PHP"/>
</dbReference>
<protein>
    <recommendedName>
        <fullName evidence="5">Calcineurin-like phosphoesterase domain-containing protein</fullName>
    </recommendedName>
</protein>
<keyword evidence="4" id="KW-1133">Transmembrane helix</keyword>
<feature type="region of interest" description="Disordered" evidence="3">
    <location>
        <begin position="1"/>
        <end position="22"/>
    </location>
</feature>
<evidence type="ECO:0000313" key="7">
    <source>
        <dbReference type="Proteomes" id="UP001160483"/>
    </source>
</evidence>
<dbReference type="PANTHER" id="PTHR10161">
    <property type="entry name" value="TARTRATE-RESISTANT ACID PHOSPHATASE TYPE 5"/>
    <property type="match status" value="1"/>
</dbReference>
<dbReference type="EMBL" id="CAKKTJ010000324">
    <property type="protein sequence ID" value="CAH0480235.1"/>
    <property type="molecule type" value="Genomic_DNA"/>
</dbReference>
<accession>A0AAU9L469</accession>
<dbReference type="SUPFAM" id="SSF56300">
    <property type="entry name" value="Metallo-dependent phosphatases"/>
    <property type="match status" value="1"/>
</dbReference>
<reference evidence="6" key="1">
    <citation type="submission" date="2021-11" db="EMBL/GenBank/DDBJ databases">
        <authorList>
            <person name="Islam A."/>
            <person name="Islam S."/>
            <person name="Flora M.S."/>
            <person name="Rahman M."/>
            <person name="Ziaur R.M."/>
            <person name="Epstein J.H."/>
            <person name="Hassan M."/>
            <person name="Klassen M."/>
            <person name="Woodard K."/>
            <person name="Webb A."/>
            <person name="Webby R.J."/>
            <person name="El Zowalaty M.E."/>
        </authorList>
    </citation>
    <scope>NUCLEOTIDE SEQUENCE</scope>
    <source>
        <strain evidence="6">Pbs3</strain>
    </source>
</reference>
<evidence type="ECO:0000256" key="3">
    <source>
        <dbReference type="SAM" id="MobiDB-lite"/>
    </source>
</evidence>
<name>A0AAU9L469_9STRA</name>
<dbReference type="AlphaFoldDB" id="A0AAU9L469"/>
<dbReference type="Proteomes" id="UP001160483">
    <property type="component" value="Unassembled WGS sequence"/>
</dbReference>
<dbReference type="InterPro" id="IPR051558">
    <property type="entry name" value="Metallophosphoesterase_PAP"/>
</dbReference>
<feature type="domain" description="Calcineurin-like phosphoesterase" evidence="5">
    <location>
        <begin position="98"/>
        <end position="316"/>
    </location>
</feature>
<feature type="compositionally biased region" description="Basic and acidic residues" evidence="3">
    <location>
        <begin position="1"/>
        <end position="18"/>
    </location>
</feature>
<dbReference type="Gene3D" id="3.60.21.10">
    <property type="match status" value="1"/>
</dbReference>
<evidence type="ECO:0000256" key="4">
    <source>
        <dbReference type="SAM" id="Phobius"/>
    </source>
</evidence>
<dbReference type="Pfam" id="PF00149">
    <property type="entry name" value="Metallophos"/>
    <property type="match status" value="1"/>
</dbReference>
<comment type="caution">
    <text evidence="6">The sequence shown here is derived from an EMBL/GenBank/DDBJ whole genome shotgun (WGS) entry which is preliminary data.</text>
</comment>
<keyword evidence="1" id="KW-0732">Signal</keyword>
<keyword evidence="4" id="KW-0812">Transmembrane</keyword>
<dbReference type="GO" id="GO:0016787">
    <property type="term" value="F:hydrolase activity"/>
    <property type="evidence" value="ECO:0007669"/>
    <property type="project" value="UniProtKB-KW"/>
</dbReference>
<evidence type="ECO:0000256" key="1">
    <source>
        <dbReference type="ARBA" id="ARBA00022729"/>
    </source>
</evidence>
<dbReference type="PANTHER" id="PTHR10161:SF62">
    <property type="entry name" value="CALCINEURIN-LIKE PHOSPHOESTERASE DOMAIN-CONTAINING PROTEIN"/>
    <property type="match status" value="1"/>
</dbReference>
<evidence type="ECO:0000256" key="2">
    <source>
        <dbReference type="ARBA" id="ARBA00022801"/>
    </source>
</evidence>
<sequence>MRLEEGLRKREEHDDGKDRRHSAVRRGKSEWISVLHGTSTKYDQWVKLIAVGSLSLWLIFALIYWHTSVAPLKSTGAKVSNYNAHPLSIDPFPQETNFIAFGDFGTGDESQRKVAMALENFTSTMDPPPAFVLSTGDQIYDHGIQSVDDPLLLTNFEHMYKHNKLQVPWYVTIGNHDCEGSVDAMLQYAEKQESLWYLPRRYYSIDRPVAPKTILRLVVIDACDLVCGREPRDFRCTEHMIEQSSAKTRQSQYDWIEETLSADKPAGVEQMWTIVMGHWGVYSFAGNADTPELINALDPLLKTYKVHAYFNGHDHSMQHVRKVDTDGSVRNYFTSGAGGYRIHDLQPSARANPDLVHAALVHGFMFIHMTRTFFRVHFVDETGKILYTTEVRNHLSSTLQLKTPQNVDTTLR</sequence>
<organism evidence="6 7">
    <name type="scientific">Peronospora belbahrii</name>
    <dbReference type="NCBI Taxonomy" id="622444"/>
    <lineage>
        <taxon>Eukaryota</taxon>
        <taxon>Sar</taxon>
        <taxon>Stramenopiles</taxon>
        <taxon>Oomycota</taxon>
        <taxon>Peronosporomycetes</taxon>
        <taxon>Peronosporales</taxon>
        <taxon>Peronosporaceae</taxon>
        <taxon>Peronospora</taxon>
    </lineage>
</organism>
<keyword evidence="4" id="KW-0472">Membrane</keyword>
<evidence type="ECO:0000313" key="6">
    <source>
        <dbReference type="EMBL" id="CAH0480235.1"/>
    </source>
</evidence>
<dbReference type="InterPro" id="IPR029052">
    <property type="entry name" value="Metallo-depent_PP-like"/>
</dbReference>
<feature type="transmembrane region" description="Helical" evidence="4">
    <location>
        <begin position="45"/>
        <end position="65"/>
    </location>
</feature>
<gene>
    <name evidence="6" type="ORF">PBS003_LOCUS6860</name>
</gene>
<proteinExistence type="predicted"/>
<keyword evidence="2" id="KW-0378">Hydrolase</keyword>
<evidence type="ECO:0000259" key="5">
    <source>
        <dbReference type="Pfam" id="PF00149"/>
    </source>
</evidence>